<evidence type="ECO:0008006" key="5">
    <source>
        <dbReference type="Google" id="ProtNLM"/>
    </source>
</evidence>
<reference evidence="3" key="1">
    <citation type="submission" date="2023-07" db="EMBL/GenBank/DDBJ databases">
        <authorList>
            <person name="Haufschild T."/>
            <person name="Kallscheuer N."/>
            <person name="Hammer J."/>
            <person name="Kohn T."/>
            <person name="Kabuu M."/>
            <person name="Jogler M."/>
            <person name="Wohfarth N."/>
            <person name="Heuer A."/>
            <person name="Rohde M."/>
            <person name="van Teeseling M.C.F."/>
            <person name="Jogler C."/>
        </authorList>
    </citation>
    <scope>NUCLEOTIDE SEQUENCE</scope>
    <source>
        <strain evidence="2">Strain 138</strain>
        <strain evidence="3">Strain 318</strain>
    </source>
</reference>
<accession>A0AA49JX05</accession>
<proteinExistence type="predicted"/>
<feature type="chain" id="PRO_5041238091" description="DUF4252 domain-containing protein" evidence="1">
    <location>
        <begin position="23"/>
        <end position="192"/>
    </location>
</feature>
<dbReference type="Proteomes" id="UP001229955">
    <property type="component" value="Chromosome"/>
</dbReference>
<dbReference type="EMBL" id="CP130612">
    <property type="protein sequence ID" value="WKW13576.1"/>
    <property type="molecule type" value="Genomic_DNA"/>
</dbReference>
<evidence type="ECO:0000313" key="3">
    <source>
        <dbReference type="EMBL" id="WKW16482.1"/>
    </source>
</evidence>
<organism evidence="3 4">
    <name type="scientific">Pseudogemmatithrix spongiicola</name>
    <dbReference type="NCBI Taxonomy" id="3062599"/>
    <lineage>
        <taxon>Bacteria</taxon>
        <taxon>Pseudomonadati</taxon>
        <taxon>Gemmatimonadota</taxon>
        <taxon>Gemmatimonadia</taxon>
        <taxon>Gemmatimonadales</taxon>
        <taxon>Gemmatimonadaceae</taxon>
        <taxon>Pseudogemmatithrix</taxon>
    </lineage>
</organism>
<dbReference type="AlphaFoldDB" id="A0AA49Q8T3"/>
<evidence type="ECO:0000313" key="2">
    <source>
        <dbReference type="EMBL" id="WKW13576.1"/>
    </source>
</evidence>
<keyword evidence="4" id="KW-1185">Reference proteome</keyword>
<name>A0AA49Q8T3_9BACT</name>
<evidence type="ECO:0000256" key="1">
    <source>
        <dbReference type="SAM" id="SignalP"/>
    </source>
</evidence>
<dbReference type="EMBL" id="CP130613">
    <property type="protein sequence ID" value="WKW16482.1"/>
    <property type="molecule type" value="Genomic_DNA"/>
</dbReference>
<accession>A0AA49Q8T3</accession>
<evidence type="ECO:0000313" key="4">
    <source>
        <dbReference type="Proteomes" id="UP001229955"/>
    </source>
</evidence>
<keyword evidence="1" id="KW-0732">Signal</keyword>
<gene>
    <name evidence="2" type="ORF">Strain138_002900</name>
    <name evidence="3" type="ORF">Strain318_002898</name>
</gene>
<dbReference type="KEGG" id="pspc:Strain318_002898"/>
<dbReference type="RefSeq" id="WP_367886414.1">
    <property type="nucleotide sequence ID" value="NZ_CP130612.1"/>
</dbReference>
<protein>
    <recommendedName>
        <fullName evidence="5">DUF4252 domain-containing protein</fullName>
    </recommendedName>
</protein>
<feature type="signal peptide" evidence="1">
    <location>
        <begin position="1"/>
        <end position="22"/>
    </location>
</feature>
<sequence>MRRFAVLAVLPVLALLAPNLAAQDHQHTPGMQHPAAGPQPKEGGQAAFAAIAEIVRLLDADPRTDWSKVNVEALRQHLIDMDEVTMRADVRAEEVQGGAAFIVTGSGRTLEAIRRMTRSRAATGTADGSVRMSVSDVDGGVRFVALAGNPTDARAVARIRGLGFIGVVALGDHHAPHHLGIANGTMTGMHGH</sequence>